<keyword evidence="1" id="KW-0812">Transmembrane</keyword>
<dbReference type="Proteomes" id="UP000178759">
    <property type="component" value="Unassembled WGS sequence"/>
</dbReference>
<keyword evidence="1" id="KW-0472">Membrane</keyword>
<evidence type="ECO:0008006" key="4">
    <source>
        <dbReference type="Google" id="ProtNLM"/>
    </source>
</evidence>
<comment type="caution">
    <text evidence="2">The sequence shown here is derived from an EMBL/GenBank/DDBJ whole genome shotgun (WGS) entry which is preliminary data.</text>
</comment>
<reference evidence="2 3" key="1">
    <citation type="journal article" date="2016" name="Nat. Commun.">
        <title>Thousands of microbial genomes shed light on interconnected biogeochemical processes in an aquifer system.</title>
        <authorList>
            <person name="Anantharaman K."/>
            <person name="Brown C.T."/>
            <person name="Hug L.A."/>
            <person name="Sharon I."/>
            <person name="Castelle C.J."/>
            <person name="Probst A.J."/>
            <person name="Thomas B.C."/>
            <person name="Singh A."/>
            <person name="Wilkins M.J."/>
            <person name="Karaoz U."/>
            <person name="Brodie E.L."/>
            <person name="Williams K.H."/>
            <person name="Hubbard S.S."/>
            <person name="Banfield J.F."/>
        </authorList>
    </citation>
    <scope>NUCLEOTIDE SEQUENCE [LARGE SCALE GENOMIC DNA]</scope>
</reference>
<feature type="transmembrane region" description="Helical" evidence="1">
    <location>
        <begin position="134"/>
        <end position="155"/>
    </location>
</feature>
<feature type="transmembrane region" description="Helical" evidence="1">
    <location>
        <begin position="162"/>
        <end position="178"/>
    </location>
</feature>
<feature type="transmembrane region" description="Helical" evidence="1">
    <location>
        <begin position="76"/>
        <end position="93"/>
    </location>
</feature>
<feature type="transmembrane region" description="Helical" evidence="1">
    <location>
        <begin position="234"/>
        <end position="263"/>
    </location>
</feature>
<proteinExistence type="predicted"/>
<dbReference type="AlphaFoldDB" id="A0A1F6AIK0"/>
<keyword evidence="1" id="KW-1133">Transmembrane helix</keyword>
<evidence type="ECO:0000256" key="1">
    <source>
        <dbReference type="SAM" id="Phobius"/>
    </source>
</evidence>
<dbReference type="EMBL" id="MFJV01000001">
    <property type="protein sequence ID" value="OGG24525.1"/>
    <property type="molecule type" value="Genomic_DNA"/>
</dbReference>
<sequence length="433" mass="49900">MILPLTIVFLLLIFRPWFTLSGTLSAGDWPYLFTQHIQSFSWLPEPRFLWLAPYYQIVTKFAVQIGLSWHFIERLLWFWPWIAVSFYSSFKFTKSWLGAIMYTTNTYALMLLAGGQMGVAMAYAIAPLVLTNRWIFPVQVMFDPRIALLTLIVALRKNPKQFIVPVLVTIIIHTYWWVPILKNPAIVGTQFQEATSSAVKYLSFASFSNSLSFLHPNWPENIFGKVYFQRPEFLIIPIVAFAGLLFKANAYYALLALIGAFLAKGINEPFGGIYLWLFENVPGFSLFRDPTKFYLYIALGYSVLISRIKKPMLVFLFLLFWAFTLREAILGSLPGTFQPVKVPNEYTKLTGDNVGWYPKKSRFSFSGSDFISLENIRYVAVPTDVRGEIFVTDRKYDESKHQDAILFISTMSGVRRLDEYKELAVFEVFKESP</sequence>
<evidence type="ECO:0000313" key="3">
    <source>
        <dbReference type="Proteomes" id="UP000178759"/>
    </source>
</evidence>
<evidence type="ECO:0000313" key="2">
    <source>
        <dbReference type="EMBL" id="OGG24525.1"/>
    </source>
</evidence>
<dbReference type="STRING" id="1798392.A3A79_05065"/>
<name>A0A1F6AIK0_9BACT</name>
<feature type="transmembrane region" description="Helical" evidence="1">
    <location>
        <begin position="105"/>
        <end position="128"/>
    </location>
</feature>
<accession>A0A1F6AIK0</accession>
<gene>
    <name evidence="2" type="ORF">A3A79_05065</name>
</gene>
<protein>
    <recommendedName>
        <fullName evidence="4">Glycosyltransferase RgtA/B/C/D-like domain-containing protein</fullName>
    </recommendedName>
</protein>
<organism evidence="2 3">
    <name type="scientific">Candidatus Gottesmanbacteria bacterium RIFCSPLOWO2_01_FULL_43_11b</name>
    <dbReference type="NCBI Taxonomy" id="1798392"/>
    <lineage>
        <taxon>Bacteria</taxon>
        <taxon>Candidatus Gottesmaniibacteriota</taxon>
    </lineage>
</organism>